<dbReference type="AlphaFoldDB" id="A0A819Z2N4"/>
<accession>A0A819Z2N4</accession>
<keyword evidence="4" id="KW-0735">Signal-anchor</keyword>
<keyword evidence="3" id="KW-0812">Transmembrane</keyword>
<evidence type="ECO:0000313" key="8">
    <source>
        <dbReference type="Proteomes" id="UP000663823"/>
    </source>
</evidence>
<evidence type="ECO:0000256" key="3">
    <source>
        <dbReference type="ARBA" id="ARBA00022692"/>
    </source>
</evidence>
<protein>
    <recommendedName>
        <fullName evidence="9">Glycoprotein-N-acetylgalactosamine 3-beta-galactosyltransferase 1</fullName>
    </recommendedName>
</protein>
<comment type="caution">
    <text evidence="7">The sequence shown here is derived from an EMBL/GenBank/DDBJ whole genome shotgun (WGS) entry which is preliminary data.</text>
</comment>
<evidence type="ECO:0000313" key="7">
    <source>
        <dbReference type="EMBL" id="CAF4167616.1"/>
    </source>
</evidence>
<sequence length="100" mass="11230">PYVPNGYHSGGASYVLSREALRRFYLANNDSKSQCQEDGGGEDIEIAKCLRSVGVLAGKSIDQHKRERFHPLDLNDHFFGNFPDWLGEYAENQPLSVSDQ</sequence>
<dbReference type="PANTHER" id="PTHR23033:SF14">
    <property type="entry name" value="GLYCOPROTEIN-N-ACETYLGALACTOSAMINE 3-BETA-GALACTOSYLTRANSFERASE 1-RELATED"/>
    <property type="match status" value="1"/>
</dbReference>
<comment type="similarity">
    <text evidence="2">Belongs to the glycosyltransferase 31 family. Beta3-Gal-T subfamily.</text>
</comment>
<organism evidence="7 8">
    <name type="scientific">Rotaria sordida</name>
    <dbReference type="NCBI Taxonomy" id="392033"/>
    <lineage>
        <taxon>Eukaryota</taxon>
        <taxon>Metazoa</taxon>
        <taxon>Spiralia</taxon>
        <taxon>Gnathifera</taxon>
        <taxon>Rotifera</taxon>
        <taxon>Eurotatoria</taxon>
        <taxon>Bdelloidea</taxon>
        <taxon>Philodinida</taxon>
        <taxon>Philodinidae</taxon>
        <taxon>Rotaria</taxon>
    </lineage>
</organism>
<keyword evidence="6" id="KW-0472">Membrane</keyword>
<reference evidence="7" key="1">
    <citation type="submission" date="2021-02" db="EMBL/GenBank/DDBJ databases">
        <authorList>
            <person name="Nowell W R."/>
        </authorList>
    </citation>
    <scope>NUCLEOTIDE SEQUENCE</scope>
</reference>
<gene>
    <name evidence="7" type="ORF">OTI717_LOCUS37035</name>
</gene>
<feature type="non-terminal residue" evidence="7">
    <location>
        <position position="1"/>
    </location>
</feature>
<proteinExistence type="inferred from homology"/>
<name>A0A819Z2N4_9BILA</name>
<evidence type="ECO:0000256" key="4">
    <source>
        <dbReference type="ARBA" id="ARBA00022968"/>
    </source>
</evidence>
<comment type="subcellular location">
    <subcellularLocation>
        <location evidence="1">Membrane</location>
        <topology evidence="1">Single-pass type II membrane protein</topology>
    </subcellularLocation>
</comment>
<evidence type="ECO:0000256" key="5">
    <source>
        <dbReference type="ARBA" id="ARBA00022989"/>
    </source>
</evidence>
<dbReference type="GO" id="GO:0016263">
    <property type="term" value="F:glycoprotein-N-acetylgalactosamine 3-beta-galactosyltransferase activity"/>
    <property type="evidence" value="ECO:0007669"/>
    <property type="project" value="TreeGrafter"/>
</dbReference>
<evidence type="ECO:0008006" key="9">
    <source>
        <dbReference type="Google" id="ProtNLM"/>
    </source>
</evidence>
<dbReference type="GO" id="GO:0016020">
    <property type="term" value="C:membrane"/>
    <property type="evidence" value="ECO:0007669"/>
    <property type="project" value="UniProtKB-SubCell"/>
</dbReference>
<evidence type="ECO:0000256" key="2">
    <source>
        <dbReference type="ARBA" id="ARBA00006462"/>
    </source>
</evidence>
<dbReference type="InterPro" id="IPR026050">
    <property type="entry name" value="C1GALT1/C1GALT1_chp1"/>
</dbReference>
<dbReference type="Gene3D" id="3.90.550.50">
    <property type="match status" value="1"/>
</dbReference>
<dbReference type="PANTHER" id="PTHR23033">
    <property type="entry name" value="BETA1,3-GALACTOSYLTRANSFERASE"/>
    <property type="match status" value="1"/>
</dbReference>
<dbReference type="Proteomes" id="UP000663823">
    <property type="component" value="Unassembled WGS sequence"/>
</dbReference>
<keyword evidence="5" id="KW-1133">Transmembrane helix</keyword>
<dbReference type="EMBL" id="CAJOAX010016781">
    <property type="protein sequence ID" value="CAF4167616.1"/>
    <property type="molecule type" value="Genomic_DNA"/>
</dbReference>
<evidence type="ECO:0000256" key="1">
    <source>
        <dbReference type="ARBA" id="ARBA00004606"/>
    </source>
</evidence>
<evidence type="ECO:0000256" key="6">
    <source>
        <dbReference type="ARBA" id="ARBA00023136"/>
    </source>
</evidence>